<dbReference type="PRINTS" id="PR00412">
    <property type="entry name" value="EPOXHYDRLASE"/>
</dbReference>
<evidence type="ECO:0000313" key="3">
    <source>
        <dbReference type="EMBL" id="MFF5290759.1"/>
    </source>
</evidence>
<dbReference type="Proteomes" id="UP001602245">
    <property type="component" value="Unassembled WGS sequence"/>
</dbReference>
<dbReference type="EMBL" id="JBIAZU010000002">
    <property type="protein sequence ID" value="MFF5290759.1"/>
    <property type="molecule type" value="Genomic_DNA"/>
</dbReference>
<keyword evidence="1 3" id="KW-0378">Hydrolase</keyword>
<dbReference type="SUPFAM" id="SSF53474">
    <property type="entry name" value="alpha/beta-Hydrolases"/>
    <property type="match status" value="1"/>
</dbReference>
<dbReference type="InterPro" id="IPR029058">
    <property type="entry name" value="AB_hydrolase_fold"/>
</dbReference>
<sequence length="297" mass="33616">MDTPEKTGGELRDGYAEIGDIRLHYVEAGEGPLIVLLHGFPEFWYGWRSQIEPLAAAGFRVVAPDMRGYNLSSRPTDVAAYTSAKLADDIRDLIHERGAESALLVGHDWGGTAAWATAMIHPEVVNRLAILNAAHPRKLSEGLHHPDQLRRSWYFFFFALPELPESVVHANNWHFFRHFLSDARPAYTPDEINRYVEAWSQPGAATGMINYYRSSVRQSQKAATEALRPVQAPTLVIWGQRDDYLRPELAEPDHDDVPNLDRVERLPDASHWVHHDEAERANQLLIDFFAPARGLRG</sequence>
<reference evidence="3 4" key="1">
    <citation type="submission" date="2024-10" db="EMBL/GenBank/DDBJ databases">
        <title>The Natural Products Discovery Center: Release of the First 8490 Sequenced Strains for Exploring Actinobacteria Biosynthetic Diversity.</title>
        <authorList>
            <person name="Kalkreuter E."/>
            <person name="Kautsar S.A."/>
            <person name="Yang D."/>
            <person name="Bader C.D."/>
            <person name="Teijaro C.N."/>
            <person name="Fluegel L."/>
            <person name="Davis C.M."/>
            <person name="Simpson J.R."/>
            <person name="Lauterbach L."/>
            <person name="Steele A.D."/>
            <person name="Gui C."/>
            <person name="Meng S."/>
            <person name="Li G."/>
            <person name="Viehrig K."/>
            <person name="Ye F."/>
            <person name="Su P."/>
            <person name="Kiefer A.F."/>
            <person name="Nichols A."/>
            <person name="Cepeda A.J."/>
            <person name="Yan W."/>
            <person name="Fan B."/>
            <person name="Jiang Y."/>
            <person name="Adhikari A."/>
            <person name="Zheng C.-J."/>
            <person name="Schuster L."/>
            <person name="Cowan T.M."/>
            <person name="Smanski M.J."/>
            <person name="Chevrette M.G."/>
            <person name="De Carvalho L.P.S."/>
            <person name="Shen B."/>
        </authorList>
    </citation>
    <scope>NUCLEOTIDE SEQUENCE [LARGE SCALE GENOMIC DNA]</scope>
    <source>
        <strain evidence="3 4">NPDC000087</strain>
    </source>
</reference>
<dbReference type="InterPro" id="IPR000639">
    <property type="entry name" value="Epox_hydrolase-like"/>
</dbReference>
<evidence type="ECO:0000256" key="1">
    <source>
        <dbReference type="ARBA" id="ARBA00022801"/>
    </source>
</evidence>
<dbReference type="RefSeq" id="WP_020510246.1">
    <property type="nucleotide sequence ID" value="NZ_JBIAZU010000002.1"/>
</dbReference>
<protein>
    <submittedName>
        <fullName evidence="3">Alpha/beta fold hydrolase</fullName>
    </submittedName>
</protein>
<dbReference type="InterPro" id="IPR000073">
    <property type="entry name" value="AB_hydrolase_1"/>
</dbReference>
<dbReference type="PRINTS" id="PR00111">
    <property type="entry name" value="ABHYDROLASE"/>
</dbReference>
<organism evidence="3 4">
    <name type="scientific">Paractinoplanes globisporus</name>
    <dbReference type="NCBI Taxonomy" id="113565"/>
    <lineage>
        <taxon>Bacteria</taxon>
        <taxon>Bacillati</taxon>
        <taxon>Actinomycetota</taxon>
        <taxon>Actinomycetes</taxon>
        <taxon>Micromonosporales</taxon>
        <taxon>Micromonosporaceae</taxon>
        <taxon>Paractinoplanes</taxon>
    </lineage>
</organism>
<evidence type="ECO:0000313" key="4">
    <source>
        <dbReference type="Proteomes" id="UP001602245"/>
    </source>
</evidence>
<feature type="domain" description="AB hydrolase-1" evidence="2">
    <location>
        <begin position="32"/>
        <end position="277"/>
    </location>
</feature>
<keyword evidence="4" id="KW-1185">Reference proteome</keyword>
<dbReference type="PANTHER" id="PTHR43329">
    <property type="entry name" value="EPOXIDE HYDROLASE"/>
    <property type="match status" value="1"/>
</dbReference>
<comment type="caution">
    <text evidence="3">The sequence shown here is derived from an EMBL/GenBank/DDBJ whole genome shotgun (WGS) entry which is preliminary data.</text>
</comment>
<proteinExistence type="predicted"/>
<name>A0ABW6WDI6_9ACTN</name>
<dbReference type="Gene3D" id="3.40.50.1820">
    <property type="entry name" value="alpha/beta hydrolase"/>
    <property type="match status" value="1"/>
</dbReference>
<evidence type="ECO:0000259" key="2">
    <source>
        <dbReference type="Pfam" id="PF00561"/>
    </source>
</evidence>
<dbReference type="GO" id="GO:0016787">
    <property type="term" value="F:hydrolase activity"/>
    <property type="evidence" value="ECO:0007669"/>
    <property type="project" value="UniProtKB-KW"/>
</dbReference>
<gene>
    <name evidence="3" type="ORF">ACFY35_15040</name>
</gene>
<dbReference type="Pfam" id="PF00561">
    <property type="entry name" value="Abhydrolase_1"/>
    <property type="match status" value="1"/>
</dbReference>
<accession>A0ABW6WDI6</accession>